<sequence length="353" mass="37467">MSLPSQDLLGCYVLPGRVADARPAVTQALTAEKIGLGTVWLSEKWGTKDPGAILGAISSTTTSIRIGLGVTNFLTRHPLTLASMGLTLQSLSGGRFLFGVGRGEVPGSKWSDAGLPTQTNAVLKDHASITRRLWSGETVSYHGPGGDYPALALHRPLPDVPPPPILLGTYGRRTLQLAGRHFDGVILPAYLTPETVRRLAGVVKEAAADAGRDPAAVAVIATVITVADLPAEDERETVAGRAVQYFQSAYGDAVAAENGWDSEPILRLRQHPKFATLGNAAANLTFLRRELVDVSEVIPQEWLTASCAIGTAEACADRVREYLTAGADQIILHGSTAELLTTTVAAFNKEEHH</sequence>
<dbReference type="PANTHER" id="PTHR43244:SF1">
    <property type="entry name" value="5,10-METHYLENETETRAHYDROMETHANOPTERIN REDUCTASE"/>
    <property type="match status" value="1"/>
</dbReference>
<name>A0A9X8N913_9ACTN</name>
<evidence type="ECO:0000313" key="4">
    <source>
        <dbReference type="Proteomes" id="UP000184388"/>
    </source>
</evidence>
<dbReference type="Gene3D" id="3.20.20.30">
    <property type="entry name" value="Luciferase-like domain"/>
    <property type="match status" value="1"/>
</dbReference>
<dbReference type="InterPro" id="IPR050564">
    <property type="entry name" value="F420-G6PD/mer"/>
</dbReference>
<dbReference type="AlphaFoldDB" id="A0A9X8N913"/>
<organism evidence="3 4">
    <name type="scientific">Streptomyces yunnanensis</name>
    <dbReference type="NCBI Taxonomy" id="156453"/>
    <lineage>
        <taxon>Bacteria</taxon>
        <taxon>Bacillati</taxon>
        <taxon>Actinomycetota</taxon>
        <taxon>Actinomycetes</taxon>
        <taxon>Kitasatosporales</taxon>
        <taxon>Streptomycetaceae</taxon>
        <taxon>Streptomyces</taxon>
    </lineage>
</organism>
<evidence type="ECO:0000259" key="2">
    <source>
        <dbReference type="Pfam" id="PF00296"/>
    </source>
</evidence>
<dbReference type="SUPFAM" id="SSF51679">
    <property type="entry name" value="Bacterial luciferase-like"/>
    <property type="match status" value="1"/>
</dbReference>
<dbReference type="InterPro" id="IPR022378">
    <property type="entry name" value="F420_OxRdatse_MSMEG2249_pred"/>
</dbReference>
<proteinExistence type="predicted"/>
<protein>
    <submittedName>
        <fullName evidence="3">Probable F420-dependent oxidoreductase, MSMEG_2249 family</fullName>
    </submittedName>
</protein>
<dbReference type="InterPro" id="IPR011251">
    <property type="entry name" value="Luciferase-like_dom"/>
</dbReference>
<dbReference type="Proteomes" id="UP000184388">
    <property type="component" value="Unassembled WGS sequence"/>
</dbReference>
<dbReference type="GO" id="GO:0016705">
    <property type="term" value="F:oxidoreductase activity, acting on paired donors, with incorporation or reduction of molecular oxygen"/>
    <property type="evidence" value="ECO:0007669"/>
    <property type="project" value="InterPro"/>
</dbReference>
<keyword evidence="1" id="KW-0560">Oxidoreductase</keyword>
<dbReference type="CDD" id="cd01097">
    <property type="entry name" value="Tetrahydromethanopterin_reductase"/>
    <property type="match status" value="1"/>
</dbReference>
<reference evidence="4" key="1">
    <citation type="submission" date="2016-11" db="EMBL/GenBank/DDBJ databases">
        <authorList>
            <person name="Jaros S."/>
            <person name="Januszkiewicz K."/>
            <person name="Wedrychowicz H."/>
        </authorList>
    </citation>
    <scope>NUCLEOTIDE SEQUENCE [LARGE SCALE GENOMIC DNA]</scope>
    <source>
        <strain evidence="4">CGMCC 4.3555</strain>
    </source>
</reference>
<evidence type="ECO:0000256" key="1">
    <source>
        <dbReference type="ARBA" id="ARBA00023002"/>
    </source>
</evidence>
<dbReference type="EMBL" id="FRBK01000033">
    <property type="protein sequence ID" value="SHN31063.1"/>
    <property type="molecule type" value="Genomic_DNA"/>
</dbReference>
<dbReference type="InterPro" id="IPR036661">
    <property type="entry name" value="Luciferase-like_sf"/>
</dbReference>
<comment type="caution">
    <text evidence="3">The sequence shown here is derived from an EMBL/GenBank/DDBJ whole genome shotgun (WGS) entry which is preliminary data.</text>
</comment>
<feature type="domain" description="Luciferase-like" evidence="2">
    <location>
        <begin position="19"/>
        <end position="329"/>
    </location>
</feature>
<evidence type="ECO:0000313" key="3">
    <source>
        <dbReference type="EMBL" id="SHN31063.1"/>
    </source>
</evidence>
<dbReference type="NCBIfam" id="TIGR03857">
    <property type="entry name" value="F420_MSMEG_2249"/>
    <property type="match status" value="1"/>
</dbReference>
<gene>
    <name evidence="3" type="ORF">SAMN05216268_13346</name>
</gene>
<dbReference type="RefSeq" id="WP_073449759.1">
    <property type="nucleotide sequence ID" value="NZ_FRBK01000033.1"/>
</dbReference>
<dbReference type="PANTHER" id="PTHR43244">
    <property type="match status" value="1"/>
</dbReference>
<accession>A0A9X8N913</accession>
<dbReference type="Pfam" id="PF00296">
    <property type="entry name" value="Bac_luciferase"/>
    <property type="match status" value="1"/>
</dbReference>